<feature type="transmembrane region" description="Helical" evidence="1">
    <location>
        <begin position="166"/>
        <end position="185"/>
    </location>
</feature>
<dbReference type="PANTHER" id="PTHR37305">
    <property type="entry name" value="INTEGRAL MEMBRANE PROTEIN-RELATED"/>
    <property type="match status" value="1"/>
</dbReference>
<feature type="transmembrane region" description="Helical" evidence="1">
    <location>
        <begin position="249"/>
        <end position="270"/>
    </location>
</feature>
<evidence type="ECO:0000313" key="3">
    <source>
        <dbReference type="Proteomes" id="UP000578112"/>
    </source>
</evidence>
<proteinExistence type="predicted"/>
<name>A0A7W7HSN7_9ACTN</name>
<organism evidence="2 3">
    <name type="scientific">Actinoplanes digitatis</name>
    <dbReference type="NCBI Taxonomy" id="1868"/>
    <lineage>
        <taxon>Bacteria</taxon>
        <taxon>Bacillati</taxon>
        <taxon>Actinomycetota</taxon>
        <taxon>Actinomycetes</taxon>
        <taxon>Micromonosporales</taxon>
        <taxon>Micromonosporaceae</taxon>
        <taxon>Actinoplanes</taxon>
    </lineage>
</organism>
<dbReference type="PANTHER" id="PTHR37305:SF1">
    <property type="entry name" value="MEMBRANE PROTEIN"/>
    <property type="match status" value="1"/>
</dbReference>
<comment type="caution">
    <text evidence="2">The sequence shown here is derived from an EMBL/GenBank/DDBJ whole genome shotgun (WGS) entry which is preliminary data.</text>
</comment>
<reference evidence="2 3" key="1">
    <citation type="submission" date="2020-08" db="EMBL/GenBank/DDBJ databases">
        <title>Sequencing the genomes of 1000 actinobacteria strains.</title>
        <authorList>
            <person name="Klenk H.-P."/>
        </authorList>
    </citation>
    <scope>NUCLEOTIDE SEQUENCE [LARGE SCALE GENOMIC DNA]</scope>
    <source>
        <strain evidence="2 3">DSM 43149</strain>
    </source>
</reference>
<feature type="transmembrane region" description="Helical" evidence="1">
    <location>
        <begin position="79"/>
        <end position="108"/>
    </location>
</feature>
<dbReference type="AlphaFoldDB" id="A0A7W7HSN7"/>
<sequence>MNLVKAELFKIRSTSTWWIFGLITLALWALSLLINWAGSSINQGVDPAEQGLTAEQAAQVRVANEAVNVAANLYTSGQFFGVLMVMLLGAIVVTNEFFHLTATTTFLVTPRRERVVLAKLVASAVFGVGFWLVTTVLNLIFVPLILNQLDVGAQLGEPAVWRAIGLNALAYALWAVLGVGGGVLIRSQIGATIALSTIYVLGWFGTTIIFALLAPRFGDWFDKLQVLVPPIASQLMISGTELPGSPPRWLGAVVLIGYAVLAGGLGTWLMKRRDIT</sequence>
<keyword evidence="1" id="KW-1133">Transmembrane helix</keyword>
<feature type="transmembrane region" description="Helical" evidence="1">
    <location>
        <begin position="192"/>
        <end position="214"/>
    </location>
</feature>
<feature type="transmembrane region" description="Helical" evidence="1">
    <location>
        <begin position="120"/>
        <end position="146"/>
    </location>
</feature>
<dbReference type="EMBL" id="JACHNH010000001">
    <property type="protein sequence ID" value="MBB4760075.1"/>
    <property type="molecule type" value="Genomic_DNA"/>
</dbReference>
<accession>A0A7W7HSN7</accession>
<feature type="transmembrane region" description="Helical" evidence="1">
    <location>
        <begin position="17"/>
        <end position="37"/>
    </location>
</feature>
<dbReference type="RefSeq" id="WP_184989618.1">
    <property type="nucleotide sequence ID" value="NZ_BOMK01000043.1"/>
</dbReference>
<keyword evidence="1" id="KW-0812">Transmembrane</keyword>
<dbReference type="Proteomes" id="UP000578112">
    <property type="component" value="Unassembled WGS sequence"/>
</dbReference>
<evidence type="ECO:0000256" key="1">
    <source>
        <dbReference type="SAM" id="Phobius"/>
    </source>
</evidence>
<evidence type="ECO:0000313" key="2">
    <source>
        <dbReference type="EMBL" id="MBB4760075.1"/>
    </source>
</evidence>
<protein>
    <submittedName>
        <fullName evidence="2">ABC-type transport system involved in multi-copper enzyme maturation permease subunit</fullName>
    </submittedName>
</protein>
<keyword evidence="3" id="KW-1185">Reference proteome</keyword>
<gene>
    <name evidence="2" type="ORF">BJ971_000631</name>
</gene>
<keyword evidence="1" id="KW-0472">Membrane</keyword>